<protein>
    <submittedName>
        <fullName evidence="1">Uncharacterized protein</fullName>
    </submittedName>
</protein>
<gene>
    <name evidence="1" type="ORF">Vadar_010540</name>
</gene>
<evidence type="ECO:0000313" key="2">
    <source>
        <dbReference type="Proteomes" id="UP000828048"/>
    </source>
</evidence>
<proteinExistence type="predicted"/>
<sequence>MTQGKEIGGKTGSFPKPPLFCVKWPWDAHQIPTNSNTHCKLETPWIFKSLQNIGSVAFNFAKSISIAPPIGIGIPFELDGKPKIGPKISFETKKKKILTPEEQGEAELRELAVALASGKEATMIEFYSPKCRLCNSLEKFVLEMENRNSEWLNIVMADAENDKWLPELLHYDIRYVPCFVILDKQGRALAKSGVPNSRLHVVAGVSHLLKMKRPQ</sequence>
<accession>A0ACB7Y5T3</accession>
<reference evidence="1 2" key="1">
    <citation type="journal article" date="2021" name="Hortic Res">
        <title>High-quality reference genome and annotation aids understanding of berry development for evergreen blueberry (Vaccinium darrowii).</title>
        <authorList>
            <person name="Yu J."/>
            <person name="Hulse-Kemp A.M."/>
            <person name="Babiker E."/>
            <person name="Staton M."/>
        </authorList>
    </citation>
    <scope>NUCLEOTIDE SEQUENCE [LARGE SCALE GENOMIC DNA]</scope>
    <source>
        <strain evidence="2">cv. NJ 8807/NJ 8810</strain>
        <tissue evidence="1">Young leaf</tissue>
    </source>
</reference>
<keyword evidence="2" id="KW-1185">Reference proteome</keyword>
<name>A0ACB7Y5T3_9ERIC</name>
<comment type="caution">
    <text evidence="1">The sequence shown here is derived from an EMBL/GenBank/DDBJ whole genome shotgun (WGS) entry which is preliminary data.</text>
</comment>
<organism evidence="1 2">
    <name type="scientific">Vaccinium darrowii</name>
    <dbReference type="NCBI Taxonomy" id="229202"/>
    <lineage>
        <taxon>Eukaryota</taxon>
        <taxon>Viridiplantae</taxon>
        <taxon>Streptophyta</taxon>
        <taxon>Embryophyta</taxon>
        <taxon>Tracheophyta</taxon>
        <taxon>Spermatophyta</taxon>
        <taxon>Magnoliopsida</taxon>
        <taxon>eudicotyledons</taxon>
        <taxon>Gunneridae</taxon>
        <taxon>Pentapetalae</taxon>
        <taxon>asterids</taxon>
        <taxon>Ericales</taxon>
        <taxon>Ericaceae</taxon>
        <taxon>Vaccinioideae</taxon>
        <taxon>Vaccinieae</taxon>
        <taxon>Vaccinium</taxon>
    </lineage>
</organism>
<evidence type="ECO:0000313" key="1">
    <source>
        <dbReference type="EMBL" id="KAH7848935.1"/>
    </source>
</evidence>
<dbReference type="EMBL" id="CM037157">
    <property type="protein sequence ID" value="KAH7848935.1"/>
    <property type="molecule type" value="Genomic_DNA"/>
</dbReference>
<dbReference type="Proteomes" id="UP000828048">
    <property type="component" value="Chromosome 7"/>
</dbReference>